<name>A0A9J6B516_SOLCO</name>
<dbReference type="AlphaFoldDB" id="A0A9J6B516"/>
<accession>A0A9J6B516</accession>
<evidence type="ECO:0000256" key="1">
    <source>
        <dbReference type="SAM" id="MobiDB-lite"/>
    </source>
</evidence>
<proteinExistence type="predicted"/>
<evidence type="ECO:0000313" key="2">
    <source>
        <dbReference type="EMBL" id="KAG5631853.1"/>
    </source>
</evidence>
<feature type="region of interest" description="Disordered" evidence="1">
    <location>
        <begin position="158"/>
        <end position="195"/>
    </location>
</feature>
<keyword evidence="3" id="KW-1185">Reference proteome</keyword>
<reference evidence="2 3" key="1">
    <citation type="submission" date="2020-09" db="EMBL/GenBank/DDBJ databases">
        <title>De no assembly of potato wild relative species, Solanum commersonii.</title>
        <authorList>
            <person name="Cho K."/>
        </authorList>
    </citation>
    <scope>NUCLEOTIDE SEQUENCE [LARGE SCALE GENOMIC DNA]</scope>
    <source>
        <strain evidence="2">LZ3.2</strain>
        <tissue evidence="2">Leaf</tissue>
    </source>
</reference>
<comment type="caution">
    <text evidence="2">The sequence shown here is derived from an EMBL/GenBank/DDBJ whole genome shotgun (WGS) entry which is preliminary data.</text>
</comment>
<feature type="compositionally biased region" description="Basic and acidic residues" evidence="1">
    <location>
        <begin position="180"/>
        <end position="193"/>
    </location>
</feature>
<evidence type="ECO:0000313" key="3">
    <source>
        <dbReference type="Proteomes" id="UP000824120"/>
    </source>
</evidence>
<organism evidence="2 3">
    <name type="scientific">Solanum commersonii</name>
    <name type="common">Commerson's wild potato</name>
    <name type="synonym">Commerson's nightshade</name>
    <dbReference type="NCBI Taxonomy" id="4109"/>
    <lineage>
        <taxon>Eukaryota</taxon>
        <taxon>Viridiplantae</taxon>
        <taxon>Streptophyta</taxon>
        <taxon>Embryophyta</taxon>
        <taxon>Tracheophyta</taxon>
        <taxon>Spermatophyta</taxon>
        <taxon>Magnoliopsida</taxon>
        <taxon>eudicotyledons</taxon>
        <taxon>Gunneridae</taxon>
        <taxon>Pentapetalae</taxon>
        <taxon>asterids</taxon>
        <taxon>lamiids</taxon>
        <taxon>Solanales</taxon>
        <taxon>Solanaceae</taxon>
        <taxon>Solanoideae</taxon>
        <taxon>Solaneae</taxon>
        <taxon>Solanum</taxon>
    </lineage>
</organism>
<gene>
    <name evidence="2" type="ORF">H5410_003570</name>
</gene>
<protein>
    <submittedName>
        <fullName evidence="2">Uncharacterized protein</fullName>
    </submittedName>
</protein>
<sequence>MQDGVELDQRADHQVDRRFQLTLSIVVELNELVVANTISPLCFRLARERGRKTKTTKLMAARETEWAKAEVVLHAITRCSRKTELIWGLNLAQISSVLIPEGKDQVGDEKEHSACRRIISLRWVAKCIAILTNFVEYLEFEARHRHYLENWNKTAKKTKKRRAEDSLMHSASHRRMRKSSRQELKGDETDQRAGCRVHRQSRLTASILVELDKIVVTNTISPLCFRLTRERGRKNKTTKLMIGGIGST</sequence>
<dbReference type="EMBL" id="JACXVP010000001">
    <property type="protein sequence ID" value="KAG5631853.1"/>
    <property type="molecule type" value="Genomic_DNA"/>
</dbReference>
<dbReference type="Proteomes" id="UP000824120">
    <property type="component" value="Chromosome 1"/>
</dbReference>